<dbReference type="PANTHER" id="PTHR42812">
    <property type="entry name" value="BETA-XYLOSIDASE"/>
    <property type="match status" value="1"/>
</dbReference>
<sequence>MISNPILTGFNPDASFLRVGEDYYIATSTFEWFPGVQLYHSKDLANWELIPHALQRTSQLDLRGNPSSGGVWAPALSYDNGTFYLLYTDVKARKGVFKDLHNYLVTAENINGPWSEPVYLNGSGFDPYLFHDEDGTKWLLNMQWDFRDNHKRFGGIVMQQYDPQEQRLTGPIKKIYEGTDIGVTEGPQVFKRGGYYYLLVAEGGTGINHAATLARSRHLAGPYETDPSYPIMTTRGASDYPLQNAGHGMVVETQTGEWYMTHICSRPFAGTKLNPLGRETSLQRCTWTEDGWLRLAHEGRLPALTAPAPDLAPHPFPEQPAKDDFDAPALGLQYQTLRVPAEESWLSLSERPGYLRLRGRESLHSWHNQSMVVRRLQHFNCTVETRMDYEPEHFMQMAGVVFYYDELDYFYLRVTCDDENGRKLGVVFSKSGKYQEDRAGELDVEGWPTYYLRAIVKDRALQFYASPDGEQWQSVGEELDMGVLSDEYGGKLGFTGTMVGLCAQDINGTKKHADFDYFSYEIG</sequence>
<accession>A0A368VST0</accession>
<evidence type="ECO:0000256" key="4">
    <source>
        <dbReference type="PIRSR" id="PIRSR606710-1"/>
    </source>
</evidence>
<feature type="active site" description="Proton acceptor" evidence="4">
    <location>
        <position position="13"/>
    </location>
</feature>
<keyword evidence="3 6" id="KW-0326">Glycosidase</keyword>
<evidence type="ECO:0000256" key="3">
    <source>
        <dbReference type="ARBA" id="ARBA00023295"/>
    </source>
</evidence>
<dbReference type="GO" id="GO:0005975">
    <property type="term" value="P:carbohydrate metabolic process"/>
    <property type="evidence" value="ECO:0007669"/>
    <property type="project" value="InterPro"/>
</dbReference>
<dbReference type="RefSeq" id="WP_114382694.1">
    <property type="nucleotide sequence ID" value="NZ_QPJD01000016.1"/>
</dbReference>
<comment type="caution">
    <text evidence="8">The sequence shown here is derived from an EMBL/GenBank/DDBJ whole genome shotgun (WGS) entry which is preliminary data.</text>
</comment>
<dbReference type="InterPro" id="IPR051795">
    <property type="entry name" value="Glycosyl_Hydrlase_43"/>
</dbReference>
<dbReference type="Pfam" id="PF17851">
    <property type="entry name" value="GH43_C2"/>
    <property type="match status" value="1"/>
</dbReference>
<proteinExistence type="inferred from homology"/>
<dbReference type="SUPFAM" id="SSF49899">
    <property type="entry name" value="Concanavalin A-like lectins/glucanases"/>
    <property type="match status" value="1"/>
</dbReference>
<evidence type="ECO:0000259" key="7">
    <source>
        <dbReference type="Pfam" id="PF17851"/>
    </source>
</evidence>
<dbReference type="InterPro" id="IPR041542">
    <property type="entry name" value="GH43_C2"/>
</dbReference>
<feature type="site" description="Important for catalytic activity, responsible for pKa modulation of the active site Glu and correct orientation of both the proton donor and substrate" evidence="5">
    <location>
        <position position="126"/>
    </location>
</feature>
<evidence type="ECO:0000256" key="2">
    <source>
        <dbReference type="ARBA" id="ARBA00022801"/>
    </source>
</evidence>
<dbReference type="PANTHER" id="PTHR42812:SF12">
    <property type="entry name" value="BETA-XYLOSIDASE-RELATED"/>
    <property type="match status" value="1"/>
</dbReference>
<dbReference type="InterPro" id="IPR023296">
    <property type="entry name" value="Glyco_hydro_beta-prop_sf"/>
</dbReference>
<dbReference type="Pfam" id="PF04616">
    <property type="entry name" value="Glyco_hydro_43"/>
    <property type="match status" value="1"/>
</dbReference>
<dbReference type="Proteomes" id="UP000252415">
    <property type="component" value="Unassembled WGS sequence"/>
</dbReference>
<protein>
    <submittedName>
        <fullName evidence="8">Xylan 1,4-beta-xylosidase</fullName>
    </submittedName>
</protein>
<dbReference type="SUPFAM" id="SSF75005">
    <property type="entry name" value="Arabinanase/levansucrase/invertase"/>
    <property type="match status" value="1"/>
</dbReference>
<dbReference type="InterPro" id="IPR006710">
    <property type="entry name" value="Glyco_hydro_43"/>
</dbReference>
<comment type="similarity">
    <text evidence="1 6">Belongs to the glycosyl hydrolase 43 family.</text>
</comment>
<dbReference type="CDD" id="cd09000">
    <property type="entry name" value="GH43_SXA-like"/>
    <property type="match status" value="1"/>
</dbReference>
<feature type="domain" description="Beta-xylosidase C-terminal Concanavalin A-like" evidence="7">
    <location>
        <begin position="322"/>
        <end position="521"/>
    </location>
</feature>
<evidence type="ECO:0000256" key="6">
    <source>
        <dbReference type="RuleBase" id="RU361187"/>
    </source>
</evidence>
<evidence type="ECO:0000313" key="9">
    <source>
        <dbReference type="Proteomes" id="UP000252415"/>
    </source>
</evidence>
<dbReference type="Gene3D" id="2.115.10.20">
    <property type="entry name" value="Glycosyl hydrolase domain, family 43"/>
    <property type="match status" value="1"/>
</dbReference>
<dbReference type="InterPro" id="IPR013320">
    <property type="entry name" value="ConA-like_dom_sf"/>
</dbReference>
<dbReference type="EMBL" id="QPJD01000016">
    <property type="protein sequence ID" value="RCW42513.1"/>
    <property type="molecule type" value="Genomic_DNA"/>
</dbReference>
<keyword evidence="9" id="KW-1185">Reference proteome</keyword>
<reference evidence="8 9" key="1">
    <citation type="submission" date="2018-07" db="EMBL/GenBank/DDBJ databases">
        <title>Genomic Encyclopedia of Type Strains, Phase III (KMG-III): the genomes of soil and plant-associated and newly described type strains.</title>
        <authorList>
            <person name="Whitman W."/>
        </authorList>
    </citation>
    <scope>NUCLEOTIDE SEQUENCE [LARGE SCALE GENOMIC DNA]</scope>
    <source>
        <strain evidence="8 9">CECT 7506</strain>
    </source>
</reference>
<organism evidence="8 9">
    <name type="scientific">Paenibacillus prosopidis</name>
    <dbReference type="NCBI Taxonomy" id="630520"/>
    <lineage>
        <taxon>Bacteria</taxon>
        <taxon>Bacillati</taxon>
        <taxon>Bacillota</taxon>
        <taxon>Bacilli</taxon>
        <taxon>Bacillales</taxon>
        <taxon>Paenibacillaceae</taxon>
        <taxon>Paenibacillus</taxon>
    </lineage>
</organism>
<feature type="active site" description="Proton donor" evidence="4">
    <location>
        <position position="185"/>
    </location>
</feature>
<dbReference type="GO" id="GO:0004553">
    <property type="term" value="F:hydrolase activity, hydrolyzing O-glycosyl compounds"/>
    <property type="evidence" value="ECO:0007669"/>
    <property type="project" value="InterPro"/>
</dbReference>
<gene>
    <name evidence="8" type="ORF">DFP97_11675</name>
</gene>
<keyword evidence="2 6" id="KW-0378">Hydrolase</keyword>
<evidence type="ECO:0000313" key="8">
    <source>
        <dbReference type="EMBL" id="RCW42513.1"/>
    </source>
</evidence>
<dbReference type="AlphaFoldDB" id="A0A368VST0"/>
<dbReference type="Gene3D" id="2.60.120.200">
    <property type="match status" value="1"/>
</dbReference>
<evidence type="ECO:0000256" key="1">
    <source>
        <dbReference type="ARBA" id="ARBA00009865"/>
    </source>
</evidence>
<dbReference type="OrthoDB" id="9801455at2"/>
<name>A0A368VST0_9BACL</name>
<evidence type="ECO:0000256" key="5">
    <source>
        <dbReference type="PIRSR" id="PIRSR606710-2"/>
    </source>
</evidence>